<protein>
    <recommendedName>
        <fullName evidence="3">VWFD domain-containing protein</fullName>
    </recommendedName>
</protein>
<evidence type="ECO:0000313" key="1">
    <source>
        <dbReference type="EMBL" id="KAK9851876.1"/>
    </source>
</evidence>
<evidence type="ECO:0000313" key="2">
    <source>
        <dbReference type="Proteomes" id="UP001485043"/>
    </source>
</evidence>
<accession>A0AAW1SNU9</accession>
<dbReference type="EMBL" id="JALJOV010001219">
    <property type="protein sequence ID" value="KAK9851876.1"/>
    <property type="molecule type" value="Genomic_DNA"/>
</dbReference>
<reference evidence="1 2" key="1">
    <citation type="journal article" date="2024" name="Nat. Commun.">
        <title>Phylogenomics reveals the evolutionary origins of lichenization in chlorophyte algae.</title>
        <authorList>
            <person name="Puginier C."/>
            <person name="Libourel C."/>
            <person name="Otte J."/>
            <person name="Skaloud P."/>
            <person name="Haon M."/>
            <person name="Grisel S."/>
            <person name="Petersen M."/>
            <person name="Berrin J.G."/>
            <person name="Delaux P.M."/>
            <person name="Dal Grande F."/>
            <person name="Keller J."/>
        </authorList>
    </citation>
    <scope>NUCLEOTIDE SEQUENCE [LARGE SCALE GENOMIC DNA]</scope>
    <source>
        <strain evidence="1 2">SAG 2523</strain>
    </source>
</reference>
<dbReference type="Proteomes" id="UP001485043">
    <property type="component" value="Unassembled WGS sequence"/>
</dbReference>
<dbReference type="PANTHER" id="PTHR31656">
    <property type="entry name" value="ROOT CAP DOMAIN-CONTAINING PROTEIN"/>
    <property type="match status" value="1"/>
</dbReference>
<organism evidence="1 2">
    <name type="scientific">Apatococcus fuscideae</name>
    <dbReference type="NCBI Taxonomy" id="2026836"/>
    <lineage>
        <taxon>Eukaryota</taxon>
        <taxon>Viridiplantae</taxon>
        <taxon>Chlorophyta</taxon>
        <taxon>core chlorophytes</taxon>
        <taxon>Trebouxiophyceae</taxon>
        <taxon>Chlorellales</taxon>
        <taxon>Chlorellaceae</taxon>
        <taxon>Apatococcus</taxon>
    </lineage>
</organism>
<sequence length="356" mass="37532">MLLLGRAGAQTDPKCPAPTQEGLCSRAVATVALRAEAVGVQAAVICTINPGLDVLTPALPLTTSSNGAIVTSGVTPIIAIQPVPFVGTFTVTYPAEPALQCPGTVVGEPHFIGFDGSRYDFQGIPGEHYSLLTDNEHNLNAQFVKRSQRLDEDTQEWFNLPSLEDKATWLGAVGLTFKDDTAHVSHTQTGKVTVEVNGHALASGTSEVTTGGLSVMYTNTTVADGSLWVHPGPFTLPTVTITTDRYEFVVSIPLNHDKRLDLSSRVISAPNAKIAPAEGVLGQTLAVLYGTPLDSAFDQADMMEAQAVGEAAGADAIAHNVSSPEEPKTVARRFLAEQVNINVAEELHISAGVLSR</sequence>
<evidence type="ECO:0008006" key="3">
    <source>
        <dbReference type="Google" id="ProtNLM"/>
    </source>
</evidence>
<proteinExistence type="predicted"/>
<comment type="caution">
    <text evidence="1">The sequence shown here is derived from an EMBL/GenBank/DDBJ whole genome shotgun (WGS) entry which is preliminary data.</text>
</comment>
<keyword evidence="2" id="KW-1185">Reference proteome</keyword>
<name>A0AAW1SNU9_9CHLO</name>
<dbReference type="AlphaFoldDB" id="A0AAW1SNU9"/>
<gene>
    <name evidence="1" type="ORF">WJX84_012295</name>
</gene>